<dbReference type="CDD" id="cd07516">
    <property type="entry name" value="HAD_Pase"/>
    <property type="match status" value="1"/>
</dbReference>
<evidence type="ECO:0000313" key="1">
    <source>
        <dbReference type="EMBL" id="MDQ0174805.1"/>
    </source>
</evidence>
<dbReference type="Pfam" id="PF08282">
    <property type="entry name" value="Hydrolase_3"/>
    <property type="match status" value="1"/>
</dbReference>
<name>A0ABT9WNF3_9BACI</name>
<proteinExistence type="predicted"/>
<dbReference type="EMBL" id="JAUSTT010000002">
    <property type="protein sequence ID" value="MDQ0174805.1"/>
    <property type="molecule type" value="Genomic_DNA"/>
</dbReference>
<evidence type="ECO:0000313" key="2">
    <source>
        <dbReference type="Proteomes" id="UP001223586"/>
    </source>
</evidence>
<accession>A0ABT9WNF3</accession>
<dbReference type="InterPro" id="IPR036412">
    <property type="entry name" value="HAD-like_sf"/>
</dbReference>
<dbReference type="SUPFAM" id="SSF56784">
    <property type="entry name" value="HAD-like"/>
    <property type="match status" value="1"/>
</dbReference>
<dbReference type="InterPro" id="IPR000150">
    <property type="entry name" value="Cof"/>
</dbReference>
<dbReference type="Proteomes" id="UP001223586">
    <property type="component" value="Unassembled WGS sequence"/>
</dbReference>
<dbReference type="PANTHER" id="PTHR10000">
    <property type="entry name" value="PHOSPHOSERINE PHOSPHATASE"/>
    <property type="match status" value="1"/>
</dbReference>
<gene>
    <name evidence="1" type="ORF">J2S08_000638</name>
</gene>
<dbReference type="NCBIfam" id="TIGR01484">
    <property type="entry name" value="HAD-SF-IIB"/>
    <property type="match status" value="1"/>
</dbReference>
<dbReference type="NCBIfam" id="TIGR00099">
    <property type="entry name" value="Cof-subfamily"/>
    <property type="match status" value="1"/>
</dbReference>
<keyword evidence="2" id="KW-1185">Reference proteome</keyword>
<reference evidence="1 2" key="1">
    <citation type="submission" date="2023-07" db="EMBL/GenBank/DDBJ databases">
        <title>Genomic Encyclopedia of Type Strains, Phase IV (KMG-IV): sequencing the most valuable type-strain genomes for metagenomic binning, comparative biology and taxonomic classification.</title>
        <authorList>
            <person name="Goeker M."/>
        </authorList>
    </citation>
    <scope>NUCLEOTIDE SEQUENCE [LARGE SCALE GENOMIC DNA]</scope>
    <source>
        <strain evidence="1 2">DSM 23837</strain>
    </source>
</reference>
<dbReference type="Gene3D" id="3.30.1240.10">
    <property type="match status" value="1"/>
</dbReference>
<sequence>MVIQHRLLAVNVDGTLLQDNGRLNKKTKEAIEYVVKKGVHVTIVTARAFPAAKQLAKTLRLDSALIAHSGAFIAEEQQKPVLVKRISEKITVELVQFLEQFDCQIRLVHEQFSMANKHKLPENLLGKVVFQSSNRFSYSEQFVECISEKLHENPVSPPHLEVHFNRENDLLDVEKSIEAMYDEVVCIHQDKNKLILVSKGISKLKGLLYVCERLGIQREHVVAIGSGIDDLPMLEWAGLGVAMGNAHDKLIKAADWVTRSHNDNGVYYMIKEQFRKQHPIDFLKKMNVMR</sequence>
<protein>
    <submittedName>
        <fullName evidence="1">Cof subfamily protein (Haloacid dehalogenase superfamily)</fullName>
    </submittedName>
</protein>
<organism evidence="1 2">
    <name type="scientific">Bacillus chungangensis</name>
    <dbReference type="NCBI Taxonomy" id="587633"/>
    <lineage>
        <taxon>Bacteria</taxon>
        <taxon>Bacillati</taxon>
        <taxon>Bacillota</taxon>
        <taxon>Bacilli</taxon>
        <taxon>Bacillales</taxon>
        <taxon>Bacillaceae</taxon>
        <taxon>Bacillus</taxon>
    </lineage>
</organism>
<dbReference type="InterPro" id="IPR006379">
    <property type="entry name" value="HAD-SF_hydro_IIB"/>
</dbReference>
<dbReference type="Gene3D" id="3.40.50.1000">
    <property type="entry name" value="HAD superfamily/HAD-like"/>
    <property type="match status" value="1"/>
</dbReference>
<comment type="caution">
    <text evidence="1">The sequence shown here is derived from an EMBL/GenBank/DDBJ whole genome shotgun (WGS) entry which is preliminary data.</text>
</comment>
<dbReference type="InterPro" id="IPR023214">
    <property type="entry name" value="HAD_sf"/>
</dbReference>
<dbReference type="PANTHER" id="PTHR10000:SF50">
    <property type="entry name" value="STRESS RESPONSE PROTEIN YHAX"/>
    <property type="match status" value="1"/>
</dbReference>